<keyword evidence="2" id="KW-1185">Reference proteome</keyword>
<evidence type="ECO:0000313" key="1">
    <source>
        <dbReference type="EMBL" id="CAI8594389.1"/>
    </source>
</evidence>
<proteinExistence type="predicted"/>
<protein>
    <recommendedName>
        <fullName evidence="3">Reverse transcriptase domain-containing protein</fullName>
    </recommendedName>
</protein>
<reference evidence="1 2" key="1">
    <citation type="submission" date="2023-01" db="EMBL/GenBank/DDBJ databases">
        <authorList>
            <person name="Kreplak J."/>
        </authorList>
    </citation>
    <scope>NUCLEOTIDE SEQUENCE [LARGE SCALE GENOMIC DNA]</scope>
</reference>
<dbReference type="AlphaFoldDB" id="A0AAV0Z7W6"/>
<accession>A0AAV0Z7W6</accession>
<dbReference type="PANTHER" id="PTHR33116:SF66">
    <property type="entry name" value="REVERSE TRANSCRIPTASE ZINC-BINDING DOMAIN-CONTAINING PROTEIN"/>
    <property type="match status" value="1"/>
</dbReference>
<gene>
    <name evidence="1" type="ORF">VFH_I138920</name>
</gene>
<dbReference type="PANTHER" id="PTHR33116">
    <property type="entry name" value="REVERSE TRANSCRIPTASE ZINC-BINDING DOMAIN-CONTAINING PROTEIN-RELATED-RELATED"/>
    <property type="match status" value="1"/>
</dbReference>
<sequence length="444" mass="50550">MQKSLMLSKKKIAQARENLEKAQINLSRDIFNRHLIEGVKNCTEELIRWNDTEIAILRQRANISWLKDGDGNSSFFHAFVKAKKKSGNLNMLLKEEEEIFSALKGIHDLSAPGLDGFNSRLFKHYSDIIKGDLTAAVHEFFDKGYLYKAFNCIVVSLIPKSKSSRSIRDYGPIYVCTIVCKIISRILTARLGHVICKIVSPNQAAFIPGKQTHSHIILVFELIKGYNRNSGPPRFSFVSYRFSLNGSLSPFMPANRGIRQGDLISHYLFAIVMGYLHRGDSYSMELILNTFYSFANFTGMKVNPSKIKMYFGNVETNVKHDILIHYGFKEGGLPFKYLGVPLSSKKLKVSHHLHLIKKITSMISHWSSKLLSYAGRVQLIKSISFSMANYWLMIFPLPKSVIRKIDCLCRSFLWTGRDTIIRKVLSLGQMSVNLLRMVVYALST</sequence>
<evidence type="ECO:0000313" key="2">
    <source>
        <dbReference type="Proteomes" id="UP001157006"/>
    </source>
</evidence>
<organism evidence="1 2">
    <name type="scientific">Vicia faba</name>
    <name type="common">Broad bean</name>
    <name type="synonym">Faba vulgaris</name>
    <dbReference type="NCBI Taxonomy" id="3906"/>
    <lineage>
        <taxon>Eukaryota</taxon>
        <taxon>Viridiplantae</taxon>
        <taxon>Streptophyta</taxon>
        <taxon>Embryophyta</taxon>
        <taxon>Tracheophyta</taxon>
        <taxon>Spermatophyta</taxon>
        <taxon>Magnoliopsida</taxon>
        <taxon>eudicotyledons</taxon>
        <taxon>Gunneridae</taxon>
        <taxon>Pentapetalae</taxon>
        <taxon>rosids</taxon>
        <taxon>fabids</taxon>
        <taxon>Fabales</taxon>
        <taxon>Fabaceae</taxon>
        <taxon>Papilionoideae</taxon>
        <taxon>50 kb inversion clade</taxon>
        <taxon>NPAAA clade</taxon>
        <taxon>Hologalegina</taxon>
        <taxon>IRL clade</taxon>
        <taxon>Fabeae</taxon>
        <taxon>Vicia</taxon>
    </lineage>
</organism>
<dbReference type="EMBL" id="OX451735">
    <property type="protein sequence ID" value="CAI8594389.1"/>
    <property type="molecule type" value="Genomic_DNA"/>
</dbReference>
<name>A0AAV0Z7W6_VICFA</name>
<evidence type="ECO:0008006" key="3">
    <source>
        <dbReference type="Google" id="ProtNLM"/>
    </source>
</evidence>
<dbReference type="Proteomes" id="UP001157006">
    <property type="component" value="Chromosome 1S"/>
</dbReference>